<feature type="compositionally biased region" description="Polar residues" evidence="1">
    <location>
        <begin position="684"/>
        <end position="704"/>
    </location>
</feature>
<dbReference type="InterPro" id="IPR036869">
    <property type="entry name" value="J_dom_sf"/>
</dbReference>
<dbReference type="Proteomes" id="UP000030641">
    <property type="component" value="Unassembled WGS sequence"/>
</dbReference>
<feature type="compositionally biased region" description="Polar residues" evidence="1">
    <location>
        <begin position="363"/>
        <end position="389"/>
    </location>
</feature>
<feature type="compositionally biased region" description="Basic and acidic residues" evidence="1">
    <location>
        <begin position="67"/>
        <end position="77"/>
    </location>
</feature>
<feature type="region of interest" description="Disordered" evidence="1">
    <location>
        <begin position="680"/>
        <end position="764"/>
    </location>
</feature>
<dbReference type="HOGENOM" id="CLU_006836_1_0_1"/>
<feature type="region of interest" description="Disordered" evidence="1">
    <location>
        <begin position="509"/>
        <end position="529"/>
    </location>
</feature>
<dbReference type="Gene3D" id="1.10.287.110">
    <property type="entry name" value="DnaJ domain"/>
    <property type="match status" value="1"/>
</dbReference>
<feature type="region of interest" description="Disordered" evidence="1">
    <location>
        <begin position="610"/>
        <end position="666"/>
    </location>
</feature>
<feature type="compositionally biased region" description="Polar residues" evidence="1">
    <location>
        <begin position="252"/>
        <end position="266"/>
    </location>
</feature>
<dbReference type="SUPFAM" id="SSF46565">
    <property type="entry name" value="Chaperone J-domain"/>
    <property type="match status" value="1"/>
</dbReference>
<feature type="compositionally biased region" description="Polar residues" evidence="1">
    <location>
        <begin position="825"/>
        <end position="838"/>
    </location>
</feature>
<dbReference type="InterPro" id="IPR050817">
    <property type="entry name" value="DjlA_DnaK_co-chaperone"/>
</dbReference>
<dbReference type="EMBL" id="KL584750">
    <property type="protein sequence ID" value="KEQ99689.1"/>
    <property type="molecule type" value="Genomic_DNA"/>
</dbReference>
<feature type="compositionally biased region" description="Polar residues" evidence="1">
    <location>
        <begin position="92"/>
        <end position="106"/>
    </location>
</feature>
<proteinExistence type="predicted"/>
<dbReference type="RefSeq" id="XP_013347897.1">
    <property type="nucleotide sequence ID" value="XM_013492443.1"/>
</dbReference>
<gene>
    <name evidence="3" type="ORF">AUEXF2481DRAFT_1176</name>
</gene>
<evidence type="ECO:0000256" key="1">
    <source>
        <dbReference type="SAM" id="MobiDB-lite"/>
    </source>
</evidence>
<reference evidence="3 4" key="1">
    <citation type="journal article" date="2014" name="BMC Genomics">
        <title>Genome sequencing of four Aureobasidium pullulans varieties: biotechnological potential, stress tolerance, and description of new species.</title>
        <authorList>
            <person name="Gostin Ar C."/>
            <person name="Ohm R.A."/>
            <person name="Kogej T."/>
            <person name="Sonjak S."/>
            <person name="Turk M."/>
            <person name="Zajc J."/>
            <person name="Zalar P."/>
            <person name="Grube M."/>
            <person name="Sun H."/>
            <person name="Han J."/>
            <person name="Sharma A."/>
            <person name="Chiniquy J."/>
            <person name="Ngan C.Y."/>
            <person name="Lipzen A."/>
            <person name="Barry K."/>
            <person name="Grigoriev I.V."/>
            <person name="Gunde-Cimerman N."/>
        </authorList>
    </citation>
    <scope>NUCLEOTIDE SEQUENCE [LARGE SCALE GENOMIC DNA]</scope>
    <source>
        <strain evidence="3 4">EXF-2481</strain>
    </source>
</reference>
<sequence length="961" mass="104484">MVKADIKRNYYADLEVPNDASVEDIKKAYRKLALKYHPDRNPGNESEIVPKFQAIQAAQEILSDPVSKSRYDADRRKAGLGAGAFTKPNVPPRSTGQNPMYQASSNFPPPPRRTPNPTASWRSTASGASGADRFTNFPKPAAPTSKKTSTDPANVFNAWQNMKSQTAGASPQPPPRPTPKRPVPNPPPRRDTRRPTEEDIRAGMNYREAPPRPTSNAYGGFRSAWAEYNGAGTSNPGASTASSTPRKGGFDPTSTGDEGQAGSTANYSSSRRRSADPPYYPPPPPRSASNQTNSDVPFEGIRTKSAYSGEDYRRTTSTSQVPTTSESGPSLGRSTRKAGTGTARKPFVVYSSSDDSETEDDSAFTTPDTAQKIPQPTATEQTADPSSRPFTRPKKTPNPPSRQFKNGVPYKAPDEASGSSSLGPDPASDAGEKDKPTMYANYFSTPSPKPQEKMPSPVYPFGRNYQHNKSPDSIPRWAVPSSVPPVKAVPPFKRSHSAAQRAWVDLTNTEASENTGKSQPHFPERPTYRAEPNDLIDLTADDAPTLQSPFKKACFTKDDATGLFTIPINADTFRPNVAKSRSEDSINTSFVAEQWAGDFTSNNVFAAAQHATGSGRKSATPSRKSSRAFRQQPRVNTFPETTPSVEPTEDATVQSPPPPPAKYRPDEWAKHFQDASWAFDPNALRTSSPGKPESKTTSRSNSTAVRKGSRVANKIPVNTSKPATVADEEEELAPRTHSPDEMDVDEAPPAGTNAAPQAPSAQEPRMYPVDTTHLHQGDNEASKRESDGFKVRLDDLGAAVDPQPSQGLDGFSDISNTLPFTSKASTTIPTFTPQSLQMPTLPRAPSTPTKLTRSSWSTYCISFSIYLDKFDKFNSTLLAHFSRRQEKAARLVRAGVKALEAVGEASTGEGFMSYAQAIKEDERVREHWNIGSEKHGDAVREFENVRERVRVLSEGAGLPEN</sequence>
<dbReference type="SMART" id="SM00271">
    <property type="entry name" value="DnaJ"/>
    <property type="match status" value="1"/>
</dbReference>
<evidence type="ECO:0000313" key="3">
    <source>
        <dbReference type="EMBL" id="KEQ99689.1"/>
    </source>
</evidence>
<feature type="compositionally biased region" description="Polar residues" evidence="1">
    <location>
        <begin position="633"/>
        <end position="645"/>
    </location>
</feature>
<name>A0A074YU55_AURSE</name>
<dbReference type="InterPro" id="IPR001623">
    <property type="entry name" value="DnaJ_domain"/>
</dbReference>
<protein>
    <recommendedName>
        <fullName evidence="2">J domain-containing protein</fullName>
    </recommendedName>
</protein>
<feature type="region of interest" description="Disordered" evidence="1">
    <location>
        <begin position="825"/>
        <end position="852"/>
    </location>
</feature>
<feature type="compositionally biased region" description="Polar residues" evidence="1">
    <location>
        <begin position="315"/>
        <end position="328"/>
    </location>
</feature>
<feature type="compositionally biased region" description="Polar residues" evidence="1">
    <location>
        <begin position="509"/>
        <end position="518"/>
    </location>
</feature>
<dbReference type="OrthoDB" id="10250354at2759"/>
<dbReference type="PANTHER" id="PTHR24074">
    <property type="entry name" value="CO-CHAPERONE PROTEIN DJLA"/>
    <property type="match status" value="1"/>
</dbReference>
<feature type="compositionally biased region" description="Polar residues" evidence="1">
    <location>
        <begin position="231"/>
        <end position="245"/>
    </location>
</feature>
<dbReference type="GeneID" id="25361955"/>
<evidence type="ECO:0000259" key="2">
    <source>
        <dbReference type="PROSITE" id="PS50076"/>
    </source>
</evidence>
<accession>A0A074YU55</accession>
<feature type="compositionally biased region" description="Polar residues" evidence="1">
    <location>
        <begin position="611"/>
        <end position="623"/>
    </location>
</feature>
<dbReference type="PRINTS" id="PR00625">
    <property type="entry name" value="JDOMAIN"/>
</dbReference>
<feature type="region of interest" description="Disordered" evidence="1">
    <location>
        <begin position="66"/>
        <end position="478"/>
    </location>
</feature>
<dbReference type="CDD" id="cd06257">
    <property type="entry name" value="DnaJ"/>
    <property type="match status" value="1"/>
</dbReference>
<feature type="compositionally biased region" description="Polar residues" evidence="1">
    <location>
        <begin position="145"/>
        <end position="169"/>
    </location>
</feature>
<dbReference type="AlphaFoldDB" id="A0A074YU55"/>
<feature type="compositionally biased region" description="Pro residues" evidence="1">
    <location>
        <begin position="171"/>
        <end position="187"/>
    </location>
</feature>
<dbReference type="OMA" id="YGPPKAN"/>
<dbReference type="InParanoid" id="A0A074YU55"/>
<feature type="domain" description="J" evidence="2">
    <location>
        <begin position="9"/>
        <end position="75"/>
    </location>
</feature>
<dbReference type="STRING" id="1043005.A0A074YU55"/>
<feature type="compositionally biased region" description="Basic and acidic residues" evidence="1">
    <location>
        <begin position="188"/>
        <end position="201"/>
    </location>
</feature>
<dbReference type="PROSITE" id="PS50076">
    <property type="entry name" value="DNAJ_2"/>
    <property type="match status" value="1"/>
</dbReference>
<keyword evidence="4" id="KW-1185">Reference proteome</keyword>
<dbReference type="Pfam" id="PF00226">
    <property type="entry name" value="DnaJ"/>
    <property type="match status" value="1"/>
</dbReference>
<organism evidence="3 4">
    <name type="scientific">Aureobasidium subglaciale (strain EXF-2481)</name>
    <name type="common">Aureobasidium pullulans var. subglaciale</name>
    <dbReference type="NCBI Taxonomy" id="1043005"/>
    <lineage>
        <taxon>Eukaryota</taxon>
        <taxon>Fungi</taxon>
        <taxon>Dikarya</taxon>
        <taxon>Ascomycota</taxon>
        <taxon>Pezizomycotina</taxon>
        <taxon>Dothideomycetes</taxon>
        <taxon>Dothideomycetidae</taxon>
        <taxon>Dothideales</taxon>
        <taxon>Saccotheciaceae</taxon>
        <taxon>Aureobasidium</taxon>
    </lineage>
</organism>
<evidence type="ECO:0000313" key="4">
    <source>
        <dbReference type="Proteomes" id="UP000030641"/>
    </source>
</evidence>